<accession>Q6XM63</accession>
<sequence length="462" mass="51643">MSFVPCVVAKQTCLKLILEYCGDLERILLSRSCWFMHTEVAPFIPCRQVFRSLTRPTSLPGFFHHSNSGVWSVTRPTCVKEDGFFLSMVHHVGENSEFPGVSILSWLSVTVSVVPGSLLANKTILSHLMVSNDAHKRLLSERIRENKDECIILDAGPLWEEVEGALRDNTSLKNFCFKATVTPTSYTRPFTFLGQRQAVTPLRFIDICGPMSNVDLELFGAIAEELMGVAFRGFDTFTMVEACSILSESALGLKSFEIDRVSINEDIEQVIIHVVDDLSVDRLVFSSCRIDYGVFVKLMAITTSCPLDMLGLNNIQLTEPEVSLVFFLPCINTSSLTELVLTRVRIPDSVSMASSIYTCLTSSKHLVHLNLYRSRLGKKCLHAVIEGLTFSLLERLNLAYSEIGDLVYELYDKVGEQGRMKLLQLDCCTLPRGSGMVRKGVIALYKSRQKTIMITTISSTFI</sequence>
<dbReference type="InterPro" id="IPR032675">
    <property type="entry name" value="LRR_dom_sf"/>
</dbReference>
<dbReference type="RefSeq" id="YP_009665700.1">
    <property type="nucleotide sequence ID" value="NC_043254.1"/>
</dbReference>
<proteinExistence type="predicted"/>
<dbReference type="SUPFAM" id="SSF52047">
    <property type="entry name" value="RNI-like"/>
    <property type="match status" value="1"/>
</dbReference>
<dbReference type="EMBL" id="AY225133">
    <property type="protein sequence ID" value="AAR26848.1"/>
    <property type="molecule type" value="Genomic_DNA"/>
</dbReference>
<reference evidence="1" key="2">
    <citation type="submission" date="2003-01" db="EMBL/GenBank/DDBJ databases">
        <title>Partial Nucleotide Sequence of the Feldmannia irregularis Virus FirrV-1 Genome: On the Evolution of Large Phaeoviral Genomes.</title>
        <authorList>
            <person name="Delaroque N."/>
            <person name="Knippers R."/>
            <person name="Mueller D.G."/>
            <person name="Boland W."/>
        </authorList>
    </citation>
    <scope>NUCLEOTIDE SEQUENCE</scope>
    <source>
        <strain evidence="1">FirrV-1</strain>
    </source>
</reference>
<evidence type="ECO:0000313" key="1">
    <source>
        <dbReference type="EMBL" id="AAR26848.1"/>
    </source>
</evidence>
<dbReference type="GeneID" id="41332296"/>
<reference evidence="1" key="1">
    <citation type="journal article" date="2003" name="J. Mol. Evol.">
        <title>Comparisons of two large phaeoviral genomes and evolutionary implications.</title>
        <authorList>
            <person name="Delaroque N."/>
            <person name="Boland W."/>
            <person name="Muller D.G."/>
            <person name="Knippers R."/>
        </authorList>
    </citation>
    <scope>NUCLEOTIDE SEQUENCE</scope>
    <source>
        <strain evidence="1">FirrV-1</strain>
    </source>
</reference>
<dbReference type="KEGG" id="vg:41332296"/>
<dbReference type="Gene3D" id="3.80.10.10">
    <property type="entry name" value="Ribonuclease Inhibitor"/>
    <property type="match status" value="1"/>
</dbReference>
<name>Q6XM63_9PHYC</name>
<protein>
    <submittedName>
        <fullName evidence="1">FirrV-1-A24</fullName>
    </submittedName>
</protein>
<organism evidence="1">
    <name type="scientific">Feldmannia irregularis virus a</name>
    <dbReference type="NCBI Taxonomy" id="231992"/>
    <lineage>
        <taxon>Viruses</taxon>
        <taxon>Varidnaviria</taxon>
        <taxon>Bamfordvirae</taxon>
        <taxon>Nucleocytoviricota</taxon>
        <taxon>Megaviricetes</taxon>
        <taxon>Algavirales</taxon>
        <taxon>Phycodnaviridae</taxon>
        <taxon>Phaeovirus</taxon>
        <taxon>Phaeovirus irregularis</taxon>
    </lineage>
</organism>